<evidence type="ECO:0000256" key="1">
    <source>
        <dbReference type="SAM" id="MobiDB-lite"/>
    </source>
</evidence>
<protein>
    <submittedName>
        <fullName evidence="3">Helix-turn-helix transcriptional regulator</fullName>
    </submittedName>
</protein>
<proteinExistence type="predicted"/>
<organism evidence="3 4">
    <name type="scientific">Variovorax ginsengisoli</name>
    <dbReference type="NCBI Taxonomy" id="363844"/>
    <lineage>
        <taxon>Bacteria</taxon>
        <taxon>Pseudomonadati</taxon>
        <taxon>Pseudomonadota</taxon>
        <taxon>Betaproteobacteria</taxon>
        <taxon>Burkholderiales</taxon>
        <taxon>Comamonadaceae</taxon>
        <taxon>Variovorax</taxon>
    </lineage>
</organism>
<feature type="region of interest" description="Disordered" evidence="1">
    <location>
        <begin position="67"/>
        <end position="95"/>
    </location>
</feature>
<dbReference type="EMBL" id="JAUKVY010000028">
    <property type="protein sequence ID" value="MDO1536475.1"/>
    <property type="molecule type" value="Genomic_DNA"/>
</dbReference>
<sequence length="95" mass="10253">MGQNLRRIRKASGKTQVMLAFEAEVERSRISKLECGYINPSLLTLGSICYCLGTTLSVLFEGITETVPPSSKGGPLRRSNQAVLEKAPSKARSGP</sequence>
<dbReference type="InterPro" id="IPR001387">
    <property type="entry name" value="Cro/C1-type_HTH"/>
</dbReference>
<accession>A0ABT8SCK6</accession>
<dbReference type="SMART" id="SM00530">
    <property type="entry name" value="HTH_XRE"/>
    <property type="match status" value="1"/>
</dbReference>
<reference evidence="3" key="1">
    <citation type="submission" date="2023-06" db="EMBL/GenBank/DDBJ databases">
        <authorList>
            <person name="Jiang Y."/>
            <person name="Liu Q."/>
        </authorList>
    </citation>
    <scope>NUCLEOTIDE SEQUENCE</scope>
    <source>
        <strain evidence="3">CGMCC 1.12090</strain>
    </source>
</reference>
<name>A0ABT8SCK6_9BURK</name>
<comment type="caution">
    <text evidence="3">The sequence shown here is derived from an EMBL/GenBank/DDBJ whole genome shotgun (WGS) entry which is preliminary data.</text>
</comment>
<dbReference type="Proteomes" id="UP001169027">
    <property type="component" value="Unassembled WGS sequence"/>
</dbReference>
<evidence type="ECO:0000313" key="3">
    <source>
        <dbReference type="EMBL" id="MDO1536475.1"/>
    </source>
</evidence>
<evidence type="ECO:0000313" key="4">
    <source>
        <dbReference type="Proteomes" id="UP001169027"/>
    </source>
</evidence>
<dbReference type="Pfam" id="PF01381">
    <property type="entry name" value="HTH_3"/>
    <property type="match status" value="1"/>
</dbReference>
<gene>
    <name evidence="3" type="ORF">Q2T77_29745</name>
</gene>
<dbReference type="SUPFAM" id="SSF47413">
    <property type="entry name" value="lambda repressor-like DNA-binding domains"/>
    <property type="match status" value="1"/>
</dbReference>
<dbReference type="Gene3D" id="1.10.260.40">
    <property type="entry name" value="lambda repressor-like DNA-binding domains"/>
    <property type="match status" value="1"/>
</dbReference>
<dbReference type="CDD" id="cd00093">
    <property type="entry name" value="HTH_XRE"/>
    <property type="match status" value="1"/>
</dbReference>
<feature type="domain" description="HTH cro/C1-type" evidence="2">
    <location>
        <begin position="5"/>
        <end position="59"/>
    </location>
</feature>
<dbReference type="PROSITE" id="PS50943">
    <property type="entry name" value="HTH_CROC1"/>
    <property type="match status" value="1"/>
</dbReference>
<keyword evidence="4" id="KW-1185">Reference proteome</keyword>
<dbReference type="InterPro" id="IPR010982">
    <property type="entry name" value="Lambda_DNA-bd_dom_sf"/>
</dbReference>
<evidence type="ECO:0000259" key="2">
    <source>
        <dbReference type="PROSITE" id="PS50943"/>
    </source>
</evidence>